<evidence type="ECO:0000313" key="6">
    <source>
        <dbReference type="Proteomes" id="UP001500724"/>
    </source>
</evidence>
<dbReference type="RefSeq" id="WP_344007206.1">
    <property type="nucleotide sequence ID" value="NZ_BAAAGU010000088.1"/>
</dbReference>
<dbReference type="InterPro" id="IPR003430">
    <property type="entry name" value="Phenol_Hydrox"/>
</dbReference>
<evidence type="ECO:0000256" key="3">
    <source>
        <dbReference type="ARBA" id="ARBA00023033"/>
    </source>
</evidence>
<dbReference type="PIRSF" id="PIRSF000040">
    <property type="entry name" value="MMOH_comp"/>
    <property type="match status" value="1"/>
</dbReference>
<keyword evidence="2" id="KW-0560">Oxidoreductase</keyword>
<dbReference type="InterPro" id="IPR012348">
    <property type="entry name" value="RNR-like"/>
</dbReference>
<evidence type="ECO:0000256" key="2">
    <source>
        <dbReference type="ARBA" id="ARBA00023002"/>
    </source>
</evidence>
<dbReference type="Pfam" id="PF02332">
    <property type="entry name" value="Phenol_Hydrox"/>
    <property type="match status" value="1"/>
</dbReference>
<keyword evidence="3" id="KW-0503">Monooxygenase</keyword>
<evidence type="ECO:0000256" key="4">
    <source>
        <dbReference type="ARBA" id="ARBA00048941"/>
    </source>
</evidence>
<sequence>MSEIVKPRKTKRLRTWSALGNLGRVPTEYEIATHDLNYTVRDGRSSALESNPTTPANMWYLTYRDKSPLQVEDWNGFRDPDELTYRKYVTLQDEQETVVEGVLDEFGAIEHDAGLASDWITLLGTVFTPLRYPTHGLQMCSAYLGQIAPSSYITNAAVFATGDLLRSVSLVAYRTRQLQQAHPDAGFGTSEREIWERHPSWQPARKAVEKALITYDWAECLTAVNLVLRPTLDDVLLRQLSTLAHANNDDLSWLLLSNLAIDAERCARWSAAVARFAVAERPENAAVLRRWVDRWTPVADEAAAALGELLQGLPPVGRDAQAVADSAAVARQRVLADAGITVLAQR</sequence>
<dbReference type="EMBL" id="BAAAGU010000088">
    <property type="protein sequence ID" value="GAA0669648.1"/>
    <property type="molecule type" value="Genomic_DNA"/>
</dbReference>
<dbReference type="InterPro" id="IPR009078">
    <property type="entry name" value="Ferritin-like_SF"/>
</dbReference>
<dbReference type="Proteomes" id="UP001500724">
    <property type="component" value="Unassembled WGS sequence"/>
</dbReference>
<evidence type="ECO:0000313" key="5">
    <source>
        <dbReference type="EMBL" id="GAA0669648.1"/>
    </source>
</evidence>
<accession>A0ABN1HVP1</accession>
<gene>
    <name evidence="5" type="ORF">GCM10009535_56880</name>
</gene>
<reference evidence="5 6" key="1">
    <citation type="journal article" date="2019" name="Int. J. Syst. Evol. Microbiol.">
        <title>The Global Catalogue of Microorganisms (GCM) 10K type strain sequencing project: providing services to taxonomists for standard genome sequencing and annotation.</title>
        <authorList>
            <consortium name="The Broad Institute Genomics Platform"/>
            <consortium name="The Broad Institute Genome Sequencing Center for Infectious Disease"/>
            <person name="Wu L."/>
            <person name="Ma J."/>
        </authorList>
    </citation>
    <scope>NUCLEOTIDE SEQUENCE [LARGE SCALE GENOMIC DNA]</scope>
    <source>
        <strain evidence="5 6">JCM 10367</strain>
    </source>
</reference>
<protein>
    <recommendedName>
        <fullName evidence="1">propane 2-monooxygenase</fullName>
        <ecNumber evidence="1">1.14.13.227</ecNumber>
    </recommendedName>
</protein>
<proteinExistence type="predicted"/>
<organism evidence="5 6">
    <name type="scientific">Streptomyces thermocarboxydovorans</name>
    <dbReference type="NCBI Taxonomy" id="59298"/>
    <lineage>
        <taxon>Bacteria</taxon>
        <taxon>Bacillati</taxon>
        <taxon>Actinomycetota</taxon>
        <taxon>Actinomycetes</taxon>
        <taxon>Kitasatosporales</taxon>
        <taxon>Streptomycetaceae</taxon>
        <taxon>Streptomyces</taxon>
    </lineage>
</organism>
<dbReference type="EC" id="1.14.13.227" evidence="1"/>
<name>A0ABN1HVP1_9ACTN</name>
<dbReference type="SUPFAM" id="SSF47240">
    <property type="entry name" value="Ferritin-like"/>
    <property type="match status" value="1"/>
</dbReference>
<evidence type="ECO:0000256" key="1">
    <source>
        <dbReference type="ARBA" id="ARBA00012710"/>
    </source>
</evidence>
<dbReference type="InterPro" id="IPR012078">
    <property type="entry name" value="MP_mOase_hydro"/>
</dbReference>
<comment type="catalytic activity">
    <reaction evidence="4">
        <text>propane + NADH + O2 + H(+) = propan-2-ol + NAD(+) + H2O</text>
        <dbReference type="Rhea" id="RHEA:49992"/>
        <dbReference type="ChEBI" id="CHEBI:15377"/>
        <dbReference type="ChEBI" id="CHEBI:15378"/>
        <dbReference type="ChEBI" id="CHEBI:15379"/>
        <dbReference type="ChEBI" id="CHEBI:17824"/>
        <dbReference type="ChEBI" id="CHEBI:32879"/>
        <dbReference type="ChEBI" id="CHEBI:57540"/>
        <dbReference type="ChEBI" id="CHEBI:57945"/>
        <dbReference type="EC" id="1.14.13.227"/>
    </reaction>
</comment>
<keyword evidence="6" id="KW-1185">Reference proteome</keyword>
<dbReference type="Gene3D" id="1.10.620.20">
    <property type="entry name" value="Ribonucleotide Reductase, subunit A"/>
    <property type="match status" value="1"/>
</dbReference>
<comment type="caution">
    <text evidence="5">The sequence shown here is derived from an EMBL/GenBank/DDBJ whole genome shotgun (WGS) entry which is preliminary data.</text>
</comment>